<evidence type="ECO:0000256" key="3">
    <source>
        <dbReference type="ARBA" id="ARBA00022452"/>
    </source>
</evidence>
<evidence type="ECO:0000313" key="14">
    <source>
        <dbReference type="EMBL" id="AYD47631.1"/>
    </source>
</evidence>
<evidence type="ECO:0000256" key="11">
    <source>
        <dbReference type="PROSITE-ProRule" id="PRU01360"/>
    </source>
</evidence>
<keyword evidence="9 11" id="KW-0472">Membrane</keyword>
<proteinExistence type="inferred from homology"/>
<dbReference type="PANTHER" id="PTHR32552">
    <property type="entry name" value="FERRICHROME IRON RECEPTOR-RELATED"/>
    <property type="match status" value="1"/>
</dbReference>
<dbReference type="InterPro" id="IPR011662">
    <property type="entry name" value="Secretin/TonB_short_N"/>
</dbReference>
<accession>A0A386HQB1</accession>
<dbReference type="KEGG" id="ark:D6B99_08435"/>
<keyword evidence="8 12" id="KW-0798">TonB box</keyword>
<dbReference type="Gene3D" id="2.40.170.20">
    <property type="entry name" value="TonB-dependent receptor, beta-barrel domain"/>
    <property type="match status" value="1"/>
</dbReference>
<dbReference type="Pfam" id="PF13715">
    <property type="entry name" value="CarbopepD_reg_2"/>
    <property type="match status" value="1"/>
</dbReference>
<dbReference type="InterPro" id="IPR012910">
    <property type="entry name" value="Plug_dom"/>
</dbReference>
<dbReference type="InterPro" id="IPR000531">
    <property type="entry name" value="Beta-barrel_TonB"/>
</dbReference>
<dbReference type="Pfam" id="PF07715">
    <property type="entry name" value="Plug"/>
    <property type="match status" value="1"/>
</dbReference>
<name>A0A386HQB1_9BACT</name>
<dbReference type="InterPro" id="IPR037066">
    <property type="entry name" value="Plug_dom_sf"/>
</dbReference>
<dbReference type="GO" id="GO:0009279">
    <property type="term" value="C:cell outer membrane"/>
    <property type="evidence" value="ECO:0007669"/>
    <property type="project" value="UniProtKB-SubCell"/>
</dbReference>
<dbReference type="EMBL" id="CP032489">
    <property type="protein sequence ID" value="AYD47631.1"/>
    <property type="molecule type" value="Genomic_DNA"/>
</dbReference>
<evidence type="ECO:0000256" key="12">
    <source>
        <dbReference type="RuleBase" id="RU003357"/>
    </source>
</evidence>
<dbReference type="Pfam" id="PF07660">
    <property type="entry name" value="STN"/>
    <property type="match status" value="1"/>
</dbReference>
<keyword evidence="5 11" id="KW-0812">Transmembrane</keyword>
<dbReference type="PANTHER" id="PTHR32552:SF81">
    <property type="entry name" value="TONB-DEPENDENT OUTER MEMBRANE RECEPTOR"/>
    <property type="match status" value="1"/>
</dbReference>
<dbReference type="OrthoDB" id="1096961at2"/>
<sequence>MQRIVLPRRQILLSMKLITILMLVAILSASGKVRSQRISYSGKRVPLTKVLSVIKKQSGYVFFYTYGALDKAKPVSLNVKDATLNEVLGLCFKGQQLTYKIEDKTILIKLKTVQVSAPPTASSNLSPMIVQNTVHGIVTDSTGRPIAGASVIIKGMRKGAITNNKGEYIINAKPGDILDFNFIGFKSKEVIVEQGNEINVQLLAETSSLNDLVIIGYGTSKKKDLTGSIATISGDDIKQIPVASAAEAITGKIAGVNVVTQSGAPGADVNIVIRGGTSITQSISPLYIVDGFESGDLSSIDVNDIETISVLKDASATAIYGARGSNGVIVITTKSGKAGKTKVTYDAYMNVQKLSNKLNLMNPEQYADYQYEYQILNGNEAEWAKNFGGDVTNPGFYSGAEDYIKNTYGANPGIDWQNLVFGGSAVMQSHNLSLSGGDAKTRFLLNGNFLNQNGIVSKHGFQKYNIRFKITHDISKRVHVDFNSNFNSNRVDGGGSLAGNLRMSILQPPTGGIRFSNEELINTDLTDSMRADDPNYDAYNPIIRNDAVTQSNYNKEFTANGGITIDILKDLSWRSQASYNWSQSRNNYWDDGRTMDAKEKHNGPYGSISNSESNSWQITNTLTWNKHIGLHQITALLGQQTNASQGTSSSGTYDGFPENNFGLNNIGMATNLYSKSSGLSKNRTVSAFGRVMYNYDERYLLTATLRGDGVSKFAEGHQWGSFPSMSAAWRISQEKFMRNNKIFNQLKLRVGYGETGNSNINNYMYVTSYGAGFYAINKQEVSTLVPGGTLANPYVQWEKTTTTDIGLDISVLKSRINLTADYYNNESNNLLLNASIPASTGYSSQFQNIGAIRNRGLEFTLNTQNIQNKNFTWSTNFNISFNRSKVLSLSNGSSTYYSGSFVIQVGKPLGQFYGWQYGGIYTTDDFTQNTDGSYSLKNGVAREKGRSAPIRPGDIKFKTNAGSVDANGKPVWSTDDRTVIGHSAPKFTGGFTNTFSYKGFDLNIFMNFCYGNQVFDENNQRFLGPRLPNQNALAAMDTRFRLIDPSTGKETTDLTKLAMLNPNQHNPKAVWSVDPNNNYDATSIFSDYFLQDGSFLRLNTITLGYSLPKKLLKKAYIQSLRFYATLNNIYNFTKYKGYDPEVATSGGVLGGGVDNSAYPRTEGYVFGVNLNF</sequence>
<keyword evidence="6" id="KW-0408">Iron</keyword>
<evidence type="ECO:0000256" key="1">
    <source>
        <dbReference type="ARBA" id="ARBA00004571"/>
    </source>
</evidence>
<dbReference type="SMART" id="SM00965">
    <property type="entry name" value="STN"/>
    <property type="match status" value="1"/>
</dbReference>
<dbReference type="NCBIfam" id="TIGR04057">
    <property type="entry name" value="SusC_RagA_signa"/>
    <property type="match status" value="1"/>
</dbReference>
<evidence type="ECO:0000259" key="13">
    <source>
        <dbReference type="SMART" id="SM00965"/>
    </source>
</evidence>
<dbReference type="Proteomes" id="UP000266118">
    <property type="component" value="Chromosome"/>
</dbReference>
<dbReference type="Gene3D" id="2.60.40.1120">
    <property type="entry name" value="Carboxypeptidase-like, regulatory domain"/>
    <property type="match status" value="1"/>
</dbReference>
<evidence type="ECO:0000256" key="5">
    <source>
        <dbReference type="ARBA" id="ARBA00022692"/>
    </source>
</evidence>
<comment type="similarity">
    <text evidence="11 12">Belongs to the TonB-dependent receptor family.</text>
</comment>
<keyword evidence="4" id="KW-0410">Iron transport</keyword>
<comment type="subcellular location">
    <subcellularLocation>
        <location evidence="1 11">Cell outer membrane</location>
        <topology evidence="1 11">Multi-pass membrane protein</topology>
    </subcellularLocation>
</comment>
<evidence type="ECO:0000256" key="9">
    <source>
        <dbReference type="ARBA" id="ARBA00023136"/>
    </source>
</evidence>
<dbReference type="NCBIfam" id="TIGR04056">
    <property type="entry name" value="OMP_RagA_SusC"/>
    <property type="match status" value="1"/>
</dbReference>
<dbReference type="InterPro" id="IPR023996">
    <property type="entry name" value="TonB-dep_OMP_SusC/RagA"/>
</dbReference>
<dbReference type="InterPro" id="IPR036942">
    <property type="entry name" value="Beta-barrel_TonB_sf"/>
</dbReference>
<evidence type="ECO:0000256" key="8">
    <source>
        <dbReference type="ARBA" id="ARBA00023077"/>
    </source>
</evidence>
<evidence type="ECO:0000256" key="10">
    <source>
        <dbReference type="ARBA" id="ARBA00023237"/>
    </source>
</evidence>
<evidence type="ECO:0000256" key="2">
    <source>
        <dbReference type="ARBA" id="ARBA00022448"/>
    </source>
</evidence>
<dbReference type="AlphaFoldDB" id="A0A386HQB1"/>
<dbReference type="SUPFAM" id="SSF56935">
    <property type="entry name" value="Porins"/>
    <property type="match status" value="1"/>
</dbReference>
<organism evidence="14 15">
    <name type="scientific">Arachidicoccus soli</name>
    <dbReference type="NCBI Taxonomy" id="2341117"/>
    <lineage>
        <taxon>Bacteria</taxon>
        <taxon>Pseudomonadati</taxon>
        <taxon>Bacteroidota</taxon>
        <taxon>Chitinophagia</taxon>
        <taxon>Chitinophagales</taxon>
        <taxon>Chitinophagaceae</taxon>
        <taxon>Arachidicoccus</taxon>
    </lineage>
</organism>
<protein>
    <submittedName>
        <fullName evidence="14">SusC/RagA family TonB-linked outer membrane protein</fullName>
    </submittedName>
</protein>
<keyword evidence="2 11" id="KW-0813">Transport</keyword>
<dbReference type="GO" id="GO:0006826">
    <property type="term" value="P:iron ion transport"/>
    <property type="evidence" value="ECO:0007669"/>
    <property type="project" value="UniProtKB-KW"/>
</dbReference>
<dbReference type="Gene3D" id="2.170.130.10">
    <property type="entry name" value="TonB-dependent receptor, plug domain"/>
    <property type="match status" value="1"/>
</dbReference>
<dbReference type="PROSITE" id="PS52016">
    <property type="entry name" value="TONB_DEPENDENT_REC_3"/>
    <property type="match status" value="1"/>
</dbReference>
<evidence type="ECO:0000313" key="15">
    <source>
        <dbReference type="Proteomes" id="UP000266118"/>
    </source>
</evidence>
<dbReference type="InterPro" id="IPR039426">
    <property type="entry name" value="TonB-dep_rcpt-like"/>
</dbReference>
<dbReference type="Pfam" id="PF00593">
    <property type="entry name" value="TonB_dep_Rec_b-barrel"/>
    <property type="match status" value="1"/>
</dbReference>
<keyword evidence="15" id="KW-1185">Reference proteome</keyword>
<keyword evidence="10 11" id="KW-0998">Cell outer membrane</keyword>
<gene>
    <name evidence="14" type="ORF">D6B99_08435</name>
</gene>
<reference evidence="14 15" key="1">
    <citation type="submission" date="2018-09" db="EMBL/GenBank/DDBJ databases">
        <title>Arachidicoccus sp. nov., a bacterium isolated from soil.</title>
        <authorList>
            <person name="Weon H.-Y."/>
            <person name="Kwon S.-W."/>
            <person name="Lee S.A."/>
        </authorList>
    </citation>
    <scope>NUCLEOTIDE SEQUENCE [LARGE SCALE GENOMIC DNA]</scope>
    <source>
        <strain evidence="14 15">KIS59-12</strain>
    </source>
</reference>
<dbReference type="InterPro" id="IPR023997">
    <property type="entry name" value="TonB-dep_OMP_SusC/RagA_CS"/>
</dbReference>
<dbReference type="SUPFAM" id="SSF49464">
    <property type="entry name" value="Carboxypeptidase regulatory domain-like"/>
    <property type="match status" value="1"/>
</dbReference>
<evidence type="ECO:0000256" key="7">
    <source>
        <dbReference type="ARBA" id="ARBA00023065"/>
    </source>
</evidence>
<dbReference type="InterPro" id="IPR008969">
    <property type="entry name" value="CarboxyPept-like_regulatory"/>
</dbReference>
<keyword evidence="7" id="KW-0406">Ion transport</keyword>
<keyword evidence="3 11" id="KW-1134">Transmembrane beta strand</keyword>
<feature type="domain" description="Secretin/TonB short N-terminal" evidence="13">
    <location>
        <begin position="60"/>
        <end position="111"/>
    </location>
</feature>
<evidence type="ECO:0000256" key="6">
    <source>
        <dbReference type="ARBA" id="ARBA00023004"/>
    </source>
</evidence>
<evidence type="ECO:0000256" key="4">
    <source>
        <dbReference type="ARBA" id="ARBA00022496"/>
    </source>
</evidence>